<dbReference type="PANTHER" id="PTHR46401:SF2">
    <property type="entry name" value="GLYCOSYLTRANSFERASE WBBK-RELATED"/>
    <property type="match status" value="1"/>
</dbReference>
<dbReference type="Pfam" id="PF00534">
    <property type="entry name" value="Glycos_transf_1"/>
    <property type="match status" value="1"/>
</dbReference>
<dbReference type="Proteomes" id="UP000003706">
    <property type="component" value="Unassembled WGS sequence"/>
</dbReference>
<dbReference type="Pfam" id="PF13439">
    <property type="entry name" value="Glyco_transf_4"/>
    <property type="match status" value="1"/>
</dbReference>
<evidence type="ECO:0000313" key="5">
    <source>
        <dbReference type="Proteomes" id="UP000003706"/>
    </source>
</evidence>
<evidence type="ECO:0000313" key="4">
    <source>
        <dbReference type="EMBL" id="EHP84940.1"/>
    </source>
</evidence>
<dbReference type="InterPro" id="IPR028098">
    <property type="entry name" value="Glyco_trans_4-like_N"/>
</dbReference>
<feature type="domain" description="Glycosyltransferase subfamily 4-like N-terminal" evidence="3">
    <location>
        <begin position="64"/>
        <end position="172"/>
    </location>
</feature>
<sequence length="376" mass="43816">MKIGITSEQLNRPLTGRGYYIYHLIKILSSNTNKNNYDIYLINYKNTQMFPNLKHIILENPFKRITKSYQLWYLYLPLGLYDISKKVDIVHCINAEPIYLKPKNIKLITTIYDIIPYLFPKTYTFSTSFRFRFILPKTLKISNKIITISHHTKQDIIKHFKIPEDKIKVIHLAANENYKPLNEKEIEKIREKYNLNYPFILYVGGLEPKKNISTLLKALYKLKKQGIKHKLVITGEKRWKYKSIFETIEKLNLQKDVIFTGYVPDEDLPALYNAADLFVYPSLYEGFGLPPLEAMACGTPVITSSTSSLPEVVGDAGIMVNPYDVDELAKAMYEVLTNDGLREELSKKGLERAKLFSWKKCAEEHLKVYEEVYNMK</sequence>
<evidence type="ECO:0000259" key="3">
    <source>
        <dbReference type="Pfam" id="PF13439"/>
    </source>
</evidence>
<organism evidence="4 5">
    <name type="scientific">Methanotorris formicicus Mc-S-70</name>
    <dbReference type="NCBI Taxonomy" id="647171"/>
    <lineage>
        <taxon>Archaea</taxon>
        <taxon>Methanobacteriati</taxon>
        <taxon>Methanobacteriota</taxon>
        <taxon>Methanomada group</taxon>
        <taxon>Methanococci</taxon>
        <taxon>Methanococcales</taxon>
        <taxon>Methanocaldococcaceae</taxon>
        <taxon>Methanotorris</taxon>
    </lineage>
</organism>
<dbReference type="PATRIC" id="fig|647171.4.peg.1480"/>
<evidence type="ECO:0000256" key="1">
    <source>
        <dbReference type="ARBA" id="ARBA00022679"/>
    </source>
</evidence>
<dbReference type="GO" id="GO:0016757">
    <property type="term" value="F:glycosyltransferase activity"/>
    <property type="evidence" value="ECO:0007669"/>
    <property type="project" value="InterPro"/>
</dbReference>
<dbReference type="STRING" id="647171.MetfoDRAFT_1520"/>
<accession>H1L0E6</accession>
<keyword evidence="1 4" id="KW-0808">Transferase</keyword>
<name>H1L0E6_9EURY</name>
<dbReference type="EMBL" id="AGJL01000042">
    <property type="protein sequence ID" value="EHP84940.1"/>
    <property type="molecule type" value="Genomic_DNA"/>
</dbReference>
<dbReference type="FunFam" id="3.40.50.2000:FF:000119">
    <property type="entry name" value="Glycosyl transferase group 1"/>
    <property type="match status" value="1"/>
</dbReference>
<dbReference type="OrthoDB" id="132546at2157"/>
<dbReference type="RefSeq" id="WP_007044947.1">
    <property type="nucleotide sequence ID" value="NZ_AGJL01000042.1"/>
</dbReference>
<dbReference type="InterPro" id="IPR001296">
    <property type="entry name" value="Glyco_trans_1"/>
</dbReference>
<dbReference type="CDD" id="cd03809">
    <property type="entry name" value="GT4_MtfB-like"/>
    <property type="match status" value="1"/>
</dbReference>
<gene>
    <name evidence="4" type="ORF">MetfoDRAFT_1520</name>
</gene>
<dbReference type="SUPFAM" id="SSF53756">
    <property type="entry name" value="UDP-Glycosyltransferase/glycogen phosphorylase"/>
    <property type="match status" value="1"/>
</dbReference>
<comment type="caution">
    <text evidence="4">The sequence shown here is derived from an EMBL/GenBank/DDBJ whole genome shotgun (WGS) entry which is preliminary data.</text>
</comment>
<dbReference type="PANTHER" id="PTHR46401">
    <property type="entry name" value="GLYCOSYLTRANSFERASE WBBK-RELATED"/>
    <property type="match status" value="1"/>
</dbReference>
<protein>
    <submittedName>
        <fullName evidence="4">Glycosyl transferase group 1</fullName>
    </submittedName>
</protein>
<reference evidence="4 5" key="1">
    <citation type="submission" date="2011-09" db="EMBL/GenBank/DDBJ databases">
        <title>The draft genome of Methanotorris formicicus Mc-S-70.</title>
        <authorList>
            <consortium name="US DOE Joint Genome Institute (JGI-PGF)"/>
            <person name="Lucas S."/>
            <person name="Han J."/>
            <person name="Lapidus A."/>
            <person name="Cheng J.-F."/>
            <person name="Goodwin L."/>
            <person name="Pitluck S."/>
            <person name="Peters L."/>
            <person name="Land M.L."/>
            <person name="Hauser L."/>
            <person name="Sieprawska-Lupa M."/>
            <person name="Takai K."/>
            <person name="Miyazaki J."/>
            <person name="Whitman W."/>
            <person name="Woyke T.J."/>
        </authorList>
    </citation>
    <scope>NUCLEOTIDE SEQUENCE [LARGE SCALE GENOMIC DNA]</scope>
    <source>
        <strain evidence="4 5">Mc-S-70</strain>
    </source>
</reference>
<dbReference type="Gene3D" id="3.40.50.2000">
    <property type="entry name" value="Glycogen Phosphorylase B"/>
    <property type="match status" value="2"/>
</dbReference>
<dbReference type="AlphaFoldDB" id="H1L0E6"/>
<evidence type="ECO:0000259" key="2">
    <source>
        <dbReference type="Pfam" id="PF00534"/>
    </source>
</evidence>
<feature type="domain" description="Glycosyl transferase family 1" evidence="2">
    <location>
        <begin position="186"/>
        <end position="350"/>
    </location>
</feature>
<proteinExistence type="predicted"/>
<keyword evidence="5" id="KW-1185">Reference proteome</keyword>